<evidence type="ECO:0000256" key="7">
    <source>
        <dbReference type="HAMAP-Rule" id="MF_00156"/>
    </source>
</evidence>
<organism evidence="12 13">
    <name type="scientific">Caldithrix abyssi DSM 13497</name>
    <dbReference type="NCBI Taxonomy" id="880073"/>
    <lineage>
        <taxon>Bacteria</taxon>
        <taxon>Pseudomonadati</taxon>
        <taxon>Calditrichota</taxon>
        <taxon>Calditrichia</taxon>
        <taxon>Calditrichales</taxon>
        <taxon>Calditrichaceae</taxon>
        <taxon>Caldithrix</taxon>
    </lineage>
</organism>
<keyword evidence="7" id="KW-0963">Cytoplasm</keyword>
<evidence type="ECO:0000256" key="3">
    <source>
        <dbReference type="ARBA" id="ARBA00011424"/>
    </source>
</evidence>
<comment type="catalytic activity">
    <reaction evidence="7">
        <text>(6R)-5,10-methylene-5,6,7,8-tetrahydrofolate + 3-methyl-2-oxobutanoate + H2O = 2-dehydropantoate + (6S)-5,6,7,8-tetrahydrofolate</text>
        <dbReference type="Rhea" id="RHEA:11824"/>
        <dbReference type="ChEBI" id="CHEBI:11561"/>
        <dbReference type="ChEBI" id="CHEBI:11851"/>
        <dbReference type="ChEBI" id="CHEBI:15377"/>
        <dbReference type="ChEBI" id="CHEBI:15636"/>
        <dbReference type="ChEBI" id="CHEBI:57453"/>
        <dbReference type="EC" id="2.1.2.11"/>
    </reaction>
</comment>
<dbReference type="Pfam" id="PF02548">
    <property type="entry name" value="Pantoate_transf"/>
    <property type="match status" value="1"/>
</dbReference>
<feature type="binding site" evidence="7 10">
    <location>
        <position position="51"/>
    </location>
    <ligand>
        <name>Mg(2+)</name>
        <dbReference type="ChEBI" id="CHEBI:18420"/>
    </ligand>
</feature>
<dbReference type="FunCoup" id="H1XSD8">
    <property type="interactions" value="435"/>
</dbReference>
<protein>
    <recommendedName>
        <fullName evidence="7">3-methyl-2-oxobutanoate hydroxymethyltransferase</fullName>
        <ecNumber evidence="7">2.1.2.11</ecNumber>
    </recommendedName>
    <alternativeName>
        <fullName evidence="7">Ketopantoate hydroxymethyltransferase</fullName>
        <shortName evidence="7">KPHMT</shortName>
    </alternativeName>
</protein>
<feature type="binding site" evidence="7 9">
    <location>
        <begin position="51"/>
        <end position="52"/>
    </location>
    <ligand>
        <name>3-methyl-2-oxobutanoate</name>
        <dbReference type="ChEBI" id="CHEBI:11851"/>
    </ligand>
</feature>
<dbReference type="InParanoid" id="H1XSD8"/>
<dbReference type="KEGG" id="caby:Cabys_464"/>
<evidence type="ECO:0000313" key="14">
    <source>
        <dbReference type="Proteomes" id="UP000183868"/>
    </source>
</evidence>
<dbReference type="PaxDb" id="880073-Calab_1733"/>
<keyword evidence="7 10" id="KW-0460">Magnesium</keyword>
<dbReference type="FunFam" id="3.20.20.60:FF:000003">
    <property type="entry name" value="3-methyl-2-oxobutanoate hydroxymethyltransferase"/>
    <property type="match status" value="1"/>
</dbReference>
<dbReference type="STRING" id="880073.Cabys_464"/>
<proteinExistence type="inferred from homology"/>
<reference evidence="12 13" key="1">
    <citation type="submission" date="2011-09" db="EMBL/GenBank/DDBJ databases">
        <title>The permanent draft genome of Caldithrix abyssi DSM 13497.</title>
        <authorList>
            <consortium name="US DOE Joint Genome Institute (JGI-PGF)"/>
            <person name="Lucas S."/>
            <person name="Han J."/>
            <person name="Lapidus A."/>
            <person name="Bruce D."/>
            <person name="Goodwin L."/>
            <person name="Pitluck S."/>
            <person name="Peters L."/>
            <person name="Kyrpides N."/>
            <person name="Mavromatis K."/>
            <person name="Ivanova N."/>
            <person name="Mikhailova N."/>
            <person name="Chertkov O."/>
            <person name="Detter J.C."/>
            <person name="Tapia R."/>
            <person name="Han C."/>
            <person name="Land M."/>
            <person name="Hauser L."/>
            <person name="Markowitz V."/>
            <person name="Cheng J.-F."/>
            <person name="Hugenholtz P."/>
            <person name="Woyke T."/>
            <person name="Wu D."/>
            <person name="Spring S."/>
            <person name="Brambilla E."/>
            <person name="Klenk H.-P."/>
            <person name="Eisen J.A."/>
        </authorList>
    </citation>
    <scope>NUCLEOTIDE SEQUENCE [LARGE SCALE GENOMIC DNA]</scope>
    <source>
        <strain evidence="12 13">DSM 13497</strain>
    </source>
</reference>
<evidence type="ECO:0000256" key="9">
    <source>
        <dbReference type="PIRSR" id="PIRSR000388-2"/>
    </source>
</evidence>
<dbReference type="AlphaFoldDB" id="H1XSD8"/>
<dbReference type="Gene3D" id="3.20.20.60">
    <property type="entry name" value="Phosphoenolpyruvate-binding domains"/>
    <property type="match status" value="1"/>
</dbReference>
<reference evidence="11 14" key="2">
    <citation type="submission" date="2016-11" db="EMBL/GenBank/DDBJ databases">
        <title>Genomic analysis of Caldithrix abyssi and proposal of a novel bacterial phylum Caldithrichaeota.</title>
        <authorList>
            <person name="Kublanov I."/>
            <person name="Sigalova O."/>
            <person name="Gavrilov S."/>
            <person name="Lebedinsky A."/>
            <person name="Ivanova N."/>
            <person name="Daum C."/>
            <person name="Reddy T."/>
            <person name="Klenk H.P."/>
            <person name="Goker M."/>
            <person name="Reva O."/>
            <person name="Miroshnichenko M."/>
            <person name="Kyprides N."/>
            <person name="Woyke T."/>
            <person name="Gelfand M."/>
        </authorList>
    </citation>
    <scope>NUCLEOTIDE SEQUENCE [LARGE SCALE GENOMIC DNA]</scope>
    <source>
        <strain evidence="11 14">LF13</strain>
    </source>
</reference>
<keyword evidence="13" id="KW-1185">Reference proteome</keyword>
<dbReference type="eggNOG" id="COG0413">
    <property type="taxonomic scope" value="Bacteria"/>
</dbReference>
<dbReference type="RefSeq" id="WP_006928448.1">
    <property type="nucleotide sequence ID" value="NZ_CM001402.1"/>
</dbReference>
<evidence type="ECO:0000256" key="4">
    <source>
        <dbReference type="ARBA" id="ARBA00022655"/>
    </source>
</evidence>
<feature type="binding site" evidence="7 9">
    <location>
        <position position="90"/>
    </location>
    <ligand>
        <name>3-methyl-2-oxobutanoate</name>
        <dbReference type="ChEBI" id="CHEBI:11851"/>
    </ligand>
</feature>
<feature type="binding site" evidence="7 10">
    <location>
        <position position="122"/>
    </location>
    <ligand>
        <name>Mg(2+)</name>
        <dbReference type="ChEBI" id="CHEBI:18420"/>
    </ligand>
</feature>
<dbReference type="OrthoDB" id="9781789at2"/>
<dbReference type="Proteomes" id="UP000183868">
    <property type="component" value="Chromosome"/>
</dbReference>
<dbReference type="HOGENOM" id="CLU_036645_1_0_0"/>
<dbReference type="GO" id="GO:0015940">
    <property type="term" value="P:pantothenate biosynthetic process"/>
    <property type="evidence" value="ECO:0007669"/>
    <property type="project" value="UniProtKB-UniRule"/>
</dbReference>
<dbReference type="PANTHER" id="PTHR20881">
    <property type="entry name" value="3-METHYL-2-OXOBUTANOATE HYDROXYMETHYLTRANSFERASE"/>
    <property type="match status" value="1"/>
</dbReference>
<comment type="cofactor">
    <cofactor evidence="7 10">
        <name>Mg(2+)</name>
        <dbReference type="ChEBI" id="CHEBI:18420"/>
    </cofactor>
    <text evidence="7 10">Binds 1 Mg(2+) ion per subunit.</text>
</comment>
<dbReference type="NCBIfam" id="NF001452">
    <property type="entry name" value="PRK00311.1"/>
    <property type="match status" value="1"/>
</dbReference>
<dbReference type="GO" id="GO:0032259">
    <property type="term" value="P:methylation"/>
    <property type="evidence" value="ECO:0007669"/>
    <property type="project" value="UniProtKB-KW"/>
</dbReference>
<sequence>MSVQREVKRITVPVIKRMKAQGEPIAMLTAYDTLMAELLDESGVDIILVGDSGGMVMAGHENTLSVTMEEMLHYVKAVRKGVNRALLVADMPFLSYQVSVEEGVRNAGRFLQEGGAEAVKIEGGRSVAPLIERLVEIGIPVMGHLGLTPQSVHLFGGYGVQGKEAEIAEKLKQEAKSLEDAGVFSLVLEKIPARLAKEISENLKIPTIGIGAGKYCDGQVLVSHDMLGLYEKFKPKFVRRYAQLAKTMREAFINYVQDVKQRDFPDDHESY</sequence>
<comment type="pathway">
    <text evidence="1 7">Cofactor biosynthesis; (R)-pantothenate biosynthesis; (R)-pantoate from 3-methyl-2-oxobutanoate: step 1/2.</text>
</comment>
<evidence type="ECO:0000256" key="8">
    <source>
        <dbReference type="PIRSR" id="PIRSR000388-1"/>
    </source>
</evidence>
<dbReference type="NCBIfam" id="TIGR00222">
    <property type="entry name" value="panB"/>
    <property type="match status" value="1"/>
</dbReference>
<dbReference type="PANTHER" id="PTHR20881:SF0">
    <property type="entry name" value="3-METHYL-2-OXOBUTANOATE HYDROXYMETHYLTRANSFERASE"/>
    <property type="match status" value="1"/>
</dbReference>
<dbReference type="InterPro" id="IPR015813">
    <property type="entry name" value="Pyrv/PenolPyrv_kinase-like_dom"/>
</dbReference>
<keyword evidence="5 7" id="KW-0808">Transferase</keyword>
<dbReference type="GO" id="GO:0000287">
    <property type="term" value="F:magnesium ion binding"/>
    <property type="evidence" value="ECO:0007669"/>
    <property type="project" value="TreeGrafter"/>
</dbReference>
<evidence type="ECO:0000313" key="13">
    <source>
        <dbReference type="Proteomes" id="UP000004671"/>
    </source>
</evidence>
<evidence type="ECO:0000256" key="1">
    <source>
        <dbReference type="ARBA" id="ARBA00005033"/>
    </source>
</evidence>
<dbReference type="GO" id="GO:0008168">
    <property type="term" value="F:methyltransferase activity"/>
    <property type="evidence" value="ECO:0007669"/>
    <property type="project" value="UniProtKB-KW"/>
</dbReference>
<dbReference type="HAMAP" id="MF_00156">
    <property type="entry name" value="PanB"/>
    <property type="match status" value="1"/>
</dbReference>
<evidence type="ECO:0000256" key="10">
    <source>
        <dbReference type="PIRSR" id="PIRSR000388-3"/>
    </source>
</evidence>
<evidence type="ECO:0000256" key="6">
    <source>
        <dbReference type="ARBA" id="ARBA00056497"/>
    </source>
</evidence>
<evidence type="ECO:0000256" key="5">
    <source>
        <dbReference type="ARBA" id="ARBA00022679"/>
    </source>
</evidence>
<feature type="binding site" evidence="7 9">
    <location>
        <position position="120"/>
    </location>
    <ligand>
        <name>3-methyl-2-oxobutanoate</name>
        <dbReference type="ChEBI" id="CHEBI:11851"/>
    </ligand>
</feature>
<accession>H1XSD8</accession>
<dbReference type="Proteomes" id="UP000004671">
    <property type="component" value="Chromosome"/>
</dbReference>
<comment type="subunit">
    <text evidence="3 7">Homodecamer; pentamer of dimers.</text>
</comment>
<gene>
    <name evidence="7 11" type="primary">panB</name>
    <name evidence="11" type="ORF">Cabys_464</name>
    <name evidence="12" type="ORF">Calab_1733</name>
</gene>
<dbReference type="CDD" id="cd06557">
    <property type="entry name" value="KPHMT-like"/>
    <property type="match status" value="1"/>
</dbReference>
<comment type="similarity">
    <text evidence="2 7">Belongs to the PanB family.</text>
</comment>
<feature type="binding site" evidence="7 10">
    <location>
        <position position="90"/>
    </location>
    <ligand>
        <name>Mg(2+)</name>
        <dbReference type="ChEBI" id="CHEBI:18420"/>
    </ligand>
</feature>
<dbReference type="GO" id="GO:0005737">
    <property type="term" value="C:cytoplasm"/>
    <property type="evidence" value="ECO:0007669"/>
    <property type="project" value="UniProtKB-SubCell"/>
</dbReference>
<dbReference type="SUPFAM" id="SSF51621">
    <property type="entry name" value="Phosphoenolpyruvate/pyruvate domain"/>
    <property type="match status" value="1"/>
</dbReference>
<dbReference type="UniPathway" id="UPA00028">
    <property type="reaction ID" value="UER00003"/>
</dbReference>
<dbReference type="InterPro" id="IPR040442">
    <property type="entry name" value="Pyrv_kinase-like_dom_sf"/>
</dbReference>
<dbReference type="EMBL" id="CM001402">
    <property type="protein sequence ID" value="EHO41350.1"/>
    <property type="molecule type" value="Genomic_DNA"/>
</dbReference>
<dbReference type="EC" id="2.1.2.11" evidence="7"/>
<evidence type="ECO:0000313" key="11">
    <source>
        <dbReference type="EMBL" id="APF17215.1"/>
    </source>
</evidence>
<dbReference type="PIRSF" id="PIRSF000388">
    <property type="entry name" value="Pantoate_hydroxy_MeTrfase"/>
    <property type="match status" value="1"/>
</dbReference>
<keyword evidence="7 10" id="KW-0479">Metal-binding</keyword>
<keyword evidence="4 7" id="KW-0566">Pantothenate biosynthesis</keyword>
<evidence type="ECO:0000256" key="2">
    <source>
        <dbReference type="ARBA" id="ARBA00008676"/>
    </source>
</evidence>
<dbReference type="EMBL" id="CP018099">
    <property type="protein sequence ID" value="APF17215.1"/>
    <property type="molecule type" value="Genomic_DNA"/>
</dbReference>
<keyword evidence="12" id="KW-0489">Methyltransferase</keyword>
<dbReference type="GO" id="GO:0003864">
    <property type="term" value="F:3-methyl-2-oxobutanoate hydroxymethyltransferase activity"/>
    <property type="evidence" value="ECO:0007669"/>
    <property type="project" value="UniProtKB-UniRule"/>
</dbReference>
<comment type="subcellular location">
    <subcellularLocation>
        <location evidence="7">Cytoplasm</location>
    </subcellularLocation>
</comment>
<name>H1XSD8_CALAY</name>
<evidence type="ECO:0000313" key="12">
    <source>
        <dbReference type="EMBL" id="EHO41350.1"/>
    </source>
</evidence>
<feature type="active site" description="Proton acceptor" evidence="7 8">
    <location>
        <position position="189"/>
    </location>
</feature>
<dbReference type="InterPro" id="IPR003700">
    <property type="entry name" value="Pantoate_hydroxy_MeTrfase"/>
</dbReference>
<comment type="function">
    <text evidence="6 7">Catalyzes the reversible reaction in which hydroxymethyl group from 5,10-methylenetetrahydrofolate is transferred onto alpha-ketoisovalerate to form ketopantoate.</text>
</comment>